<dbReference type="Pfam" id="PF00368">
    <property type="entry name" value="HMG-CoA_red"/>
    <property type="match status" value="1"/>
</dbReference>
<name>A0A1W2KRR7_MAMSC</name>
<evidence type="ECO:0000256" key="1">
    <source>
        <dbReference type="ARBA" id="ARBA00007661"/>
    </source>
</evidence>
<dbReference type="EC" id="1.1.1.88" evidence="3"/>
<dbReference type="Gene3D" id="3.30.70.420">
    <property type="entry name" value="Hydroxymethylglutaryl-CoA reductase, class I/II, NAD/NADP-binding domain"/>
    <property type="match status" value="1"/>
</dbReference>
<keyword evidence="2 3" id="KW-0560">Oxidoreductase</keyword>
<dbReference type="SUPFAM" id="SSF56542">
    <property type="entry name" value="Substrate-binding domain of HMG-CoA reductase"/>
    <property type="match status" value="1"/>
</dbReference>
<dbReference type="EMBL" id="KX774480">
    <property type="protein sequence ID" value="AQX82954.1"/>
    <property type="molecule type" value="Genomic_DNA"/>
</dbReference>
<comment type="pathway">
    <text evidence="3">Metabolic intermediate metabolism; (R)-mevalonate degradation; (S)-3-hydroxy-3-methylglutaryl-CoA from (R)-mevalonate: step 1/1.</text>
</comment>
<dbReference type="RefSeq" id="WP_323708841.1">
    <property type="nucleotide sequence ID" value="NZ_CP120140.1"/>
</dbReference>
<evidence type="ECO:0000256" key="2">
    <source>
        <dbReference type="ARBA" id="ARBA00023002"/>
    </source>
</evidence>
<dbReference type="InterPro" id="IPR002202">
    <property type="entry name" value="HMG_CoA_Rdtase"/>
</dbReference>
<dbReference type="PRINTS" id="PR00071">
    <property type="entry name" value="HMGCOARDTASE"/>
</dbReference>
<dbReference type="SUPFAM" id="SSF55035">
    <property type="entry name" value="NAD-binding domain of HMG-CoA reductase"/>
    <property type="match status" value="1"/>
</dbReference>
<proteinExistence type="inferred from homology"/>
<dbReference type="InterPro" id="IPR009023">
    <property type="entry name" value="HMG_CoA_Rdtase_NAD(P)-bd_sf"/>
</dbReference>
<dbReference type="GO" id="GO:0015936">
    <property type="term" value="P:coenzyme A metabolic process"/>
    <property type="evidence" value="ECO:0007669"/>
    <property type="project" value="InterPro"/>
</dbReference>
<dbReference type="PROSITE" id="PS01192">
    <property type="entry name" value="HMG_COA_REDUCTASE_3"/>
    <property type="match status" value="1"/>
</dbReference>
<dbReference type="GO" id="GO:0140643">
    <property type="term" value="F:hydroxymethylglutaryl-CoA reductase (NADH) activity"/>
    <property type="evidence" value="ECO:0007669"/>
    <property type="project" value="UniProtKB-EC"/>
</dbReference>
<dbReference type="InterPro" id="IPR004553">
    <property type="entry name" value="HMG_CoA_Rdtase_bac-typ"/>
</dbReference>
<keyword evidence="3" id="KW-0520">NAD</keyword>
<reference evidence="4" key="1">
    <citation type="submission" date="2016-08" db="EMBL/GenBank/DDBJ databases">
        <authorList>
            <person name="Tseng S.-P."/>
            <person name="Yang T.-Y."/>
        </authorList>
    </citation>
    <scope>NUCLEOTIDE SEQUENCE</scope>
    <source>
        <strain evidence="4">TXG-24</strain>
    </source>
</reference>
<comment type="catalytic activity">
    <reaction evidence="3">
        <text>(R)-mevalonate + 2 NAD(+) + CoA = (3S)-3-hydroxy-3-methylglutaryl-CoA + 2 NADH + 2 H(+)</text>
        <dbReference type="Rhea" id="RHEA:14833"/>
        <dbReference type="ChEBI" id="CHEBI:15378"/>
        <dbReference type="ChEBI" id="CHEBI:36464"/>
        <dbReference type="ChEBI" id="CHEBI:43074"/>
        <dbReference type="ChEBI" id="CHEBI:57287"/>
        <dbReference type="ChEBI" id="CHEBI:57540"/>
        <dbReference type="ChEBI" id="CHEBI:57945"/>
        <dbReference type="EC" id="1.1.1.88"/>
    </reaction>
</comment>
<dbReference type="Gene3D" id="1.10.8.660">
    <property type="match status" value="1"/>
</dbReference>
<dbReference type="PANTHER" id="PTHR10572:SF24">
    <property type="entry name" value="3-HYDROXY-3-METHYLGLUTARYL-COENZYME A REDUCTASE"/>
    <property type="match status" value="1"/>
</dbReference>
<accession>A0A1W2KRR7</accession>
<sequence>MKPLTKDFRHLSRPEKIKQLKNHGWIKEESEQILLNNSEIDKELLENLIENVIGQGTLPVGVLPEIIVEDKAYAVPMMVEEPSVVAAASFGSKLFNKSGGLKVVQSDNIKLGQIVFDNVTDTAQLSKDILNLEADIHQVADQVYPSILKRGGGYHKIETDEFPEEGMLSLKVHIDTRDAMGANIINTILEGIAHYLETQLSDTNVLMSILSNYSTTSVIRIEGKIAVSDLEKGDVSGAEVAHRMERASVLAHIDPYRAVTHNKGVMNGISSVVLASGNDTRSVEAGAHAYASKDGQYRSLTTWKYDRENQFLVGAIELPLTLGIIGGSIDLLPISKVTLDLLGVKTAQELAHIVAAVGLAQNFSACRALVSEGIQQGHMNLHYKSLAIKIGAKGSEIQLITEALKSMDKPNLEAAQGLLYEMRNN</sequence>
<evidence type="ECO:0000313" key="4">
    <source>
        <dbReference type="EMBL" id="AQX82954.1"/>
    </source>
</evidence>
<protein>
    <recommendedName>
        <fullName evidence="3">3-hydroxy-3-methylglutaryl coenzyme A reductase</fullName>
        <shortName evidence="3">HMG-CoA reductase</shortName>
        <ecNumber evidence="3">1.1.1.88</ecNumber>
    </recommendedName>
</protein>
<dbReference type="InterPro" id="IPR009029">
    <property type="entry name" value="HMG_CoA_Rdtase_sub-bd_dom_sf"/>
</dbReference>
<evidence type="ECO:0000256" key="3">
    <source>
        <dbReference type="RuleBase" id="RU361219"/>
    </source>
</evidence>
<dbReference type="Gene3D" id="3.90.770.10">
    <property type="entry name" value="3-hydroxy-3-methylglutaryl-coenzyme A Reductase, Chain A, domain 2"/>
    <property type="match status" value="1"/>
</dbReference>
<dbReference type="PANTHER" id="PTHR10572">
    <property type="entry name" value="3-HYDROXY-3-METHYLGLUTARYL-COENZYME A REDUCTASE"/>
    <property type="match status" value="1"/>
</dbReference>
<gene>
    <name evidence="4" type="primary">mvaA</name>
</gene>
<dbReference type="UniPathway" id="UPA00257">
    <property type="reaction ID" value="UER00367"/>
</dbReference>
<dbReference type="PROSITE" id="PS50065">
    <property type="entry name" value="HMG_COA_REDUCTASE_4"/>
    <property type="match status" value="1"/>
</dbReference>
<comment type="similarity">
    <text evidence="1 3">Belongs to the HMG-CoA reductase family.</text>
</comment>
<organism evidence="4">
    <name type="scientific">Mammaliicoccus sciuri</name>
    <name type="common">Staphylococcus sciuri</name>
    <dbReference type="NCBI Taxonomy" id="1296"/>
    <lineage>
        <taxon>Bacteria</taxon>
        <taxon>Bacillati</taxon>
        <taxon>Bacillota</taxon>
        <taxon>Bacilli</taxon>
        <taxon>Bacillales</taxon>
        <taxon>Staphylococcaceae</taxon>
        <taxon>Mammaliicoccus</taxon>
    </lineage>
</organism>
<dbReference type="InterPro" id="IPR023076">
    <property type="entry name" value="HMG_CoA_Rdtase_CS"/>
</dbReference>
<dbReference type="NCBIfam" id="TIGR00532">
    <property type="entry name" value="HMG_CoA_R_NAD"/>
    <property type="match status" value="1"/>
</dbReference>
<dbReference type="InterPro" id="IPR023074">
    <property type="entry name" value="HMG_CoA_Rdtase_cat_sf"/>
</dbReference>
<reference evidence="4" key="2">
    <citation type="journal article" date="2017" name="Sci. Rep.">
        <title>mecA-related structure in methicillin-resistant coagulase-negative staphylococci from street food in Taiwan.</title>
        <authorList>
            <person name="Yang T.Y."/>
            <person name="Hung W.W."/>
            <person name="Lin L."/>
            <person name="Hung W.C."/>
            <person name="Tseng S.P."/>
        </authorList>
    </citation>
    <scope>NUCLEOTIDE SEQUENCE</scope>
    <source>
        <strain evidence="4">TXG-24</strain>
    </source>
</reference>
<dbReference type="CDD" id="cd00644">
    <property type="entry name" value="HMG-CoA_reductase_classII"/>
    <property type="match status" value="1"/>
</dbReference>
<dbReference type="GO" id="GO:0004420">
    <property type="term" value="F:hydroxymethylglutaryl-CoA reductase (NADPH) activity"/>
    <property type="evidence" value="ECO:0007669"/>
    <property type="project" value="InterPro"/>
</dbReference>
<dbReference type="AlphaFoldDB" id="A0A1W2KRR7"/>